<feature type="region of interest" description="Disordered" evidence="1">
    <location>
        <begin position="1"/>
        <end position="44"/>
    </location>
</feature>
<evidence type="ECO:0000313" key="4">
    <source>
        <dbReference type="Proteomes" id="UP000045285"/>
    </source>
</evidence>
<organism evidence="3 4">
    <name type="scientific">Mesorhizobium plurifarium</name>
    <dbReference type="NCBI Taxonomy" id="69974"/>
    <lineage>
        <taxon>Bacteria</taxon>
        <taxon>Pseudomonadati</taxon>
        <taxon>Pseudomonadota</taxon>
        <taxon>Alphaproteobacteria</taxon>
        <taxon>Hyphomicrobiales</taxon>
        <taxon>Phyllobacteriaceae</taxon>
        <taxon>Mesorhizobium</taxon>
    </lineage>
</organism>
<feature type="compositionally biased region" description="Low complexity" evidence="1">
    <location>
        <begin position="199"/>
        <end position="217"/>
    </location>
</feature>
<accession>A0A090G7Q3</accession>
<dbReference type="CDD" id="cd01038">
    <property type="entry name" value="Endonuclease_DUF559"/>
    <property type="match status" value="1"/>
</dbReference>
<dbReference type="InterPro" id="IPR047216">
    <property type="entry name" value="Endonuclease_DUF559_bact"/>
</dbReference>
<protein>
    <recommendedName>
        <fullName evidence="2">DUF559 domain-containing protein</fullName>
    </recommendedName>
</protein>
<dbReference type="AlphaFoldDB" id="A0A090G7Q3"/>
<feature type="region of interest" description="Disordered" evidence="1">
    <location>
        <begin position="156"/>
        <end position="225"/>
    </location>
</feature>
<dbReference type="Pfam" id="PF04480">
    <property type="entry name" value="DUF559"/>
    <property type="match status" value="1"/>
</dbReference>
<name>A0A090G7Q3_MESPL</name>
<dbReference type="InterPro" id="IPR007569">
    <property type="entry name" value="DUF559"/>
</dbReference>
<dbReference type="PANTHER" id="PTHR38590">
    <property type="entry name" value="BLL0828 PROTEIN"/>
    <property type="match status" value="1"/>
</dbReference>
<dbReference type="SUPFAM" id="SSF52980">
    <property type="entry name" value="Restriction endonuclease-like"/>
    <property type="match status" value="1"/>
</dbReference>
<keyword evidence="4" id="KW-1185">Reference proteome</keyword>
<dbReference type="Gene3D" id="3.40.960.10">
    <property type="entry name" value="VSR Endonuclease"/>
    <property type="match status" value="1"/>
</dbReference>
<dbReference type="Proteomes" id="UP000045285">
    <property type="component" value="Unassembled WGS sequence"/>
</dbReference>
<gene>
    <name evidence="3" type="ORF">MPL3356_60673</name>
</gene>
<sequence>MMIEAAGDELPPLPHGERVAGAKRRSGEGTSTDPTKRKVGATARARELRIDETEAEYRLWGELRGRHLNGYKFVRQVPLGPFFADFVCREKALIVEIDGSQHADSPTDAARTAWLNRHGYSVLRFWNHEVLAERRAVLDTILAVLEGRIHSPSPGLRFAPATLSPAGRGGGEGGSRTKWTPSARKSSPSPPSSPAWWCSGTSSPSSSTRRSSATWTRVRMKLPAP</sequence>
<proteinExistence type="predicted"/>
<reference evidence="4" key="1">
    <citation type="submission" date="2014-08" db="EMBL/GenBank/DDBJ databases">
        <authorList>
            <person name="Moulin L."/>
        </authorList>
    </citation>
    <scope>NUCLEOTIDE SEQUENCE [LARGE SCALE GENOMIC DNA]</scope>
</reference>
<dbReference type="EMBL" id="CCMZ01000056">
    <property type="protein sequence ID" value="CDX27022.1"/>
    <property type="molecule type" value="Genomic_DNA"/>
</dbReference>
<evidence type="ECO:0000256" key="1">
    <source>
        <dbReference type="SAM" id="MobiDB-lite"/>
    </source>
</evidence>
<feature type="domain" description="DUF559" evidence="2">
    <location>
        <begin position="42"/>
        <end position="146"/>
    </location>
</feature>
<dbReference type="InterPro" id="IPR011335">
    <property type="entry name" value="Restrct_endonuc-II-like"/>
</dbReference>
<evidence type="ECO:0000313" key="3">
    <source>
        <dbReference type="EMBL" id="CDX27022.1"/>
    </source>
</evidence>
<evidence type="ECO:0000259" key="2">
    <source>
        <dbReference type="Pfam" id="PF04480"/>
    </source>
</evidence>
<dbReference type="PANTHER" id="PTHR38590:SF1">
    <property type="entry name" value="BLL0828 PROTEIN"/>
    <property type="match status" value="1"/>
</dbReference>